<dbReference type="Proteomes" id="UP001286313">
    <property type="component" value="Unassembled WGS sequence"/>
</dbReference>
<gene>
    <name evidence="1" type="ORF">Pcinc_009266</name>
</gene>
<proteinExistence type="predicted"/>
<accession>A0AAE1G521</accession>
<sequence>MPDVTEEQLKNKLKNFKQLFREYREAIKKKGATLRLKSPPITISSTTCMARDPWIGHRQFPAVLHQHRRVLPLMRGSCRLNRKRVNHCTSLHGQVALHHG</sequence>
<keyword evidence="2" id="KW-1185">Reference proteome</keyword>
<reference evidence="1" key="1">
    <citation type="submission" date="2023-10" db="EMBL/GenBank/DDBJ databases">
        <title>Genome assemblies of two species of porcelain crab, Petrolisthes cinctipes and Petrolisthes manimaculis (Anomura: Porcellanidae).</title>
        <authorList>
            <person name="Angst P."/>
        </authorList>
    </citation>
    <scope>NUCLEOTIDE SEQUENCE</scope>
    <source>
        <strain evidence="1">PB745_01</strain>
        <tissue evidence="1">Gill</tissue>
    </source>
</reference>
<organism evidence="1 2">
    <name type="scientific">Petrolisthes cinctipes</name>
    <name type="common">Flat porcelain crab</name>
    <dbReference type="NCBI Taxonomy" id="88211"/>
    <lineage>
        <taxon>Eukaryota</taxon>
        <taxon>Metazoa</taxon>
        <taxon>Ecdysozoa</taxon>
        <taxon>Arthropoda</taxon>
        <taxon>Crustacea</taxon>
        <taxon>Multicrustacea</taxon>
        <taxon>Malacostraca</taxon>
        <taxon>Eumalacostraca</taxon>
        <taxon>Eucarida</taxon>
        <taxon>Decapoda</taxon>
        <taxon>Pleocyemata</taxon>
        <taxon>Anomura</taxon>
        <taxon>Galatheoidea</taxon>
        <taxon>Porcellanidae</taxon>
        <taxon>Petrolisthes</taxon>
    </lineage>
</organism>
<name>A0AAE1G521_PETCI</name>
<protein>
    <submittedName>
        <fullName evidence="1">Uncharacterized protein</fullName>
    </submittedName>
</protein>
<evidence type="ECO:0000313" key="1">
    <source>
        <dbReference type="EMBL" id="KAK3886619.1"/>
    </source>
</evidence>
<evidence type="ECO:0000313" key="2">
    <source>
        <dbReference type="Proteomes" id="UP001286313"/>
    </source>
</evidence>
<dbReference type="AlphaFoldDB" id="A0AAE1G521"/>
<comment type="caution">
    <text evidence="1">The sequence shown here is derived from an EMBL/GenBank/DDBJ whole genome shotgun (WGS) entry which is preliminary data.</text>
</comment>
<dbReference type="EMBL" id="JAWQEG010000685">
    <property type="protein sequence ID" value="KAK3886619.1"/>
    <property type="molecule type" value="Genomic_DNA"/>
</dbReference>